<feature type="region of interest" description="Disordered" evidence="17">
    <location>
        <begin position="284"/>
        <end position="321"/>
    </location>
</feature>
<feature type="compositionally biased region" description="Polar residues" evidence="17">
    <location>
        <begin position="783"/>
        <end position="798"/>
    </location>
</feature>
<gene>
    <name evidence="19" type="primary">BCAR1</name>
</gene>
<feature type="compositionally biased region" description="Pro residues" evidence="17">
    <location>
        <begin position="409"/>
        <end position="418"/>
    </location>
</feature>
<keyword evidence="11" id="KW-0729">SH3-binding</keyword>
<dbReference type="InterPro" id="IPR038319">
    <property type="entry name" value="Serine_rich_sf"/>
</dbReference>
<keyword evidence="6" id="KW-0963">Cytoplasm</keyword>
<feature type="compositionally biased region" description="Pro residues" evidence="17">
    <location>
        <begin position="178"/>
        <end position="189"/>
    </location>
</feature>
<evidence type="ECO:0000256" key="8">
    <source>
        <dbReference type="ARBA" id="ARBA00022889"/>
    </source>
</evidence>
<dbReference type="PROSITE" id="PS50002">
    <property type="entry name" value="SH3"/>
    <property type="match status" value="1"/>
</dbReference>
<evidence type="ECO:0000256" key="16">
    <source>
        <dbReference type="PROSITE-ProRule" id="PRU00192"/>
    </source>
</evidence>
<dbReference type="GO" id="GO:0017124">
    <property type="term" value="F:SH3 domain binding"/>
    <property type="evidence" value="ECO:0007669"/>
    <property type="project" value="UniProtKB-KW"/>
</dbReference>
<keyword evidence="7" id="KW-0597">Phosphoprotein</keyword>
<dbReference type="AlphaFoldDB" id="A0A674GRU0"/>
<evidence type="ECO:0000256" key="4">
    <source>
        <dbReference type="ARBA" id="ARBA00007848"/>
    </source>
</evidence>
<dbReference type="InterPro" id="IPR037362">
    <property type="entry name" value="CAS_fam"/>
</dbReference>
<name>A0A674GRU0_TAEGU</name>
<feature type="region of interest" description="Disordered" evidence="17">
    <location>
        <begin position="1"/>
        <end position="259"/>
    </location>
</feature>
<evidence type="ECO:0000256" key="3">
    <source>
        <dbReference type="ARBA" id="ARBA00004496"/>
    </source>
</evidence>
<dbReference type="GO" id="GO:0050853">
    <property type="term" value="P:B cell receptor signaling pathway"/>
    <property type="evidence" value="ECO:0007669"/>
    <property type="project" value="Ensembl"/>
</dbReference>
<dbReference type="InterPro" id="IPR021901">
    <property type="entry name" value="CAS_C"/>
</dbReference>
<dbReference type="GO" id="GO:0005925">
    <property type="term" value="C:focal adhesion"/>
    <property type="evidence" value="ECO:0007669"/>
    <property type="project" value="UniProtKB-SubCell"/>
</dbReference>
<evidence type="ECO:0000313" key="20">
    <source>
        <dbReference type="Proteomes" id="UP000007754"/>
    </source>
</evidence>
<feature type="compositionally biased region" description="Basic and acidic residues" evidence="17">
    <location>
        <begin position="49"/>
        <end position="60"/>
    </location>
</feature>
<dbReference type="GO" id="GO:0060326">
    <property type="term" value="P:cell chemotaxis"/>
    <property type="evidence" value="ECO:0007669"/>
    <property type="project" value="Ensembl"/>
</dbReference>
<comment type="subcellular location">
    <subcellularLocation>
        <location evidence="1">Cell junction</location>
        <location evidence="1">Focal adhesion</location>
    </subcellularLocation>
    <subcellularLocation>
        <location evidence="2">Cell projection</location>
        <location evidence="2">Axon</location>
    </subcellularLocation>
    <subcellularLocation>
        <location evidence="3">Cytoplasm</location>
    </subcellularLocation>
</comment>
<dbReference type="InterPro" id="IPR046976">
    <property type="entry name" value="BCAR1_C"/>
</dbReference>
<evidence type="ECO:0000256" key="5">
    <source>
        <dbReference type="ARBA" id="ARBA00022443"/>
    </source>
</evidence>
<feature type="compositionally biased region" description="Basic and acidic residues" evidence="17">
    <location>
        <begin position="770"/>
        <end position="781"/>
    </location>
</feature>
<organism evidence="19 20">
    <name type="scientific">Taeniopygia guttata</name>
    <name type="common">Zebra finch</name>
    <name type="synonym">Poephila guttata</name>
    <dbReference type="NCBI Taxonomy" id="59729"/>
    <lineage>
        <taxon>Eukaryota</taxon>
        <taxon>Metazoa</taxon>
        <taxon>Chordata</taxon>
        <taxon>Craniata</taxon>
        <taxon>Vertebrata</taxon>
        <taxon>Euteleostomi</taxon>
        <taxon>Archelosauria</taxon>
        <taxon>Archosauria</taxon>
        <taxon>Dinosauria</taxon>
        <taxon>Saurischia</taxon>
        <taxon>Theropoda</taxon>
        <taxon>Coelurosauria</taxon>
        <taxon>Aves</taxon>
        <taxon>Neognathae</taxon>
        <taxon>Neoaves</taxon>
        <taxon>Telluraves</taxon>
        <taxon>Australaves</taxon>
        <taxon>Passeriformes</taxon>
        <taxon>Passeroidea</taxon>
        <taxon>Estrildidae</taxon>
        <taxon>Estrildinae</taxon>
        <taxon>Taeniopygia</taxon>
    </lineage>
</organism>
<dbReference type="GO" id="GO:0035729">
    <property type="term" value="P:cellular response to hepatocyte growth factor stimulus"/>
    <property type="evidence" value="ECO:0007669"/>
    <property type="project" value="Ensembl"/>
</dbReference>
<evidence type="ECO:0000259" key="18">
    <source>
        <dbReference type="PROSITE" id="PS50002"/>
    </source>
</evidence>
<sequence>MGAGGAAGPGARGAITIPTAPPPPARPGPAAPGPARPGPRPRTRPGAAPREDELPGERGHGAGHGACAGTGRARGDGCWGALLEEEEEEEEGLSLLPARPGHGLSRAADPTAVTLAELPRSEPAGPCLSPSLPAGRGAAGLAGAQRGRGPPQASAPPGGAAPAAGRPAGQRESGPAVPGEPRPVPPPRPRAALAGAAGARLGDPAGRKGPGTDGGCRAIATAAADSPPRHFLPAGEGRGGRGRGGPPKPGRRKGPAPSQHLLWEGWVLLQRGSRGGWNGEIQLAGAERRSPRPAGLRPGAELPPRIAGMTPHRPAGPGSPPRRGALFQNVLAKALYDNVAESPDELSFRKGDIMTVLERNTQGLDGWWLCSLHGRQGIVPGNRLKILVGMYDKKQPQQQAPAPAQGQAPPQPSVPQPALPFHHQGGYTPLSPASQYTPMHPAYAPQGDNVYLMPVPNKGQQGLYPGSAPTGQFPPAPAKQPSTYPKQAPPHTFPNPGQEIYQVPPSLGQAAEAYPGGSASPPQDVYQVPPSAGQAQEIYQVPPSLDMRSWEGHKPQGKVLVPTRVGQVYVYDSPKGEQVEYDFPRHLISTGSQEIYDVPPVRGGVPSQFSQEVYDTPPMAVKGPNGQDPGQEIYDVPPSVEKNLHQTVYDVPPSVSKDVPDGPAREETYDVPPAFAKQKTFDPSRHPLILAQQEPYLPEDVYDVPPAAGKGAPELPLSHEIYDVPPSLKKLGGSTFPSQEVYDVPRDLHAPGKGSVDTEGEYIYDVPPQVDREAKGADAKRLSASSTGSTRSNISTSSLDVVPVKEPAKGAGKEFSLDLDAAMETLAKLQSGVSSAVSYLMSFISTNWRSPEHMEANAANIRGAADGVRTALRDLLEFARGAVGNAAQASDRSLYTKLSKQLQKMEEVYQALARHGQALDACHWAPSALASSKPGTDDLEHFIMHSRGVPDDTKQLASFLHGNASLLFKRTKPAVESGGHGPPHPSDKASSIQSRPLPSPPKLLAQESPDGPYENSESGWMEDYDYVHLQGKEEFEKTQKELLEKGNIIRQSKDQLEHQQLKQFERLEQEVTRPIDNDLSNWSPPQHYSPARGGGTLCPADRQLLLFYLEQCEANLTTLTNAVDAFFTAVSTNQPPKIFVAHSKFVILSAHKLVFIGDTLSRQAKAQDVQHKVMHYSNLLCEMLKEIVMTTKAAALHYPSPSASKDMVERVKDLANSTQQFRMVLGQLAAM</sequence>
<dbReference type="CDD" id="cd11552">
    <property type="entry name" value="Serine_rich_BCAR1"/>
    <property type="match status" value="1"/>
</dbReference>
<evidence type="ECO:0000256" key="6">
    <source>
        <dbReference type="ARBA" id="ARBA00022490"/>
    </source>
</evidence>
<dbReference type="Pfam" id="PF00018">
    <property type="entry name" value="SH3_1"/>
    <property type="match status" value="1"/>
</dbReference>
<dbReference type="Gene3D" id="1.20.120.830">
    <property type="entry name" value="Serine-rich domain"/>
    <property type="match status" value="1"/>
</dbReference>
<dbReference type="GO" id="GO:0019901">
    <property type="term" value="F:protein kinase binding"/>
    <property type="evidence" value="ECO:0007669"/>
    <property type="project" value="Ensembl"/>
</dbReference>
<feature type="compositionally biased region" description="Pro residues" evidence="17">
    <location>
        <begin position="19"/>
        <end position="40"/>
    </location>
</feature>
<feature type="region of interest" description="Disordered" evidence="17">
    <location>
        <begin position="973"/>
        <end position="1019"/>
    </location>
</feature>
<dbReference type="PANTHER" id="PTHR10654">
    <property type="entry name" value="CAS SCAFFOLDING PROTEIN"/>
    <property type="match status" value="1"/>
</dbReference>
<dbReference type="InterPro" id="IPR014928">
    <property type="entry name" value="Serine_rich_dom"/>
</dbReference>
<evidence type="ECO:0000256" key="14">
    <source>
        <dbReference type="ARBA" id="ARBA00079691"/>
    </source>
</evidence>
<keyword evidence="9" id="KW-0965">Cell junction</keyword>
<dbReference type="GO" id="GO:0086100">
    <property type="term" value="P:endothelin receptor signaling pathway"/>
    <property type="evidence" value="ECO:0007669"/>
    <property type="project" value="Ensembl"/>
</dbReference>
<reference evidence="19 20" key="1">
    <citation type="journal article" date="2010" name="Nature">
        <title>The genome of a songbird.</title>
        <authorList>
            <person name="Warren W.C."/>
            <person name="Clayton D.F."/>
            <person name="Ellegren H."/>
            <person name="Arnold A.P."/>
            <person name="Hillier L.W."/>
            <person name="Kunstner A."/>
            <person name="Searle S."/>
            <person name="White S."/>
            <person name="Vilella A.J."/>
            <person name="Fairley S."/>
            <person name="Heger A."/>
            <person name="Kong L."/>
            <person name="Ponting C.P."/>
            <person name="Jarvis E.D."/>
            <person name="Mello C.V."/>
            <person name="Minx P."/>
            <person name="Lovell P."/>
            <person name="Velho T.A."/>
            <person name="Ferris M."/>
            <person name="Balakrishnan C.N."/>
            <person name="Sinha S."/>
            <person name="Blatti C."/>
            <person name="London S.E."/>
            <person name="Li Y."/>
            <person name="Lin Y.C."/>
            <person name="George J."/>
            <person name="Sweedler J."/>
            <person name="Southey B."/>
            <person name="Gunaratne P."/>
            <person name="Watson M."/>
            <person name="Nam K."/>
            <person name="Backstrom N."/>
            <person name="Smeds L."/>
            <person name="Nabholz B."/>
            <person name="Itoh Y."/>
            <person name="Whitney O."/>
            <person name="Pfenning A.R."/>
            <person name="Howard J."/>
            <person name="Volker M."/>
            <person name="Skinner B.M."/>
            <person name="Griffin D.K."/>
            <person name="Ye L."/>
            <person name="McLaren W.M."/>
            <person name="Flicek P."/>
            <person name="Quesada V."/>
            <person name="Velasco G."/>
            <person name="Lopez-Otin C."/>
            <person name="Puente X.S."/>
            <person name="Olender T."/>
            <person name="Lancet D."/>
            <person name="Smit A.F."/>
            <person name="Hubley R."/>
            <person name="Konkel M.K."/>
            <person name="Walker J.A."/>
            <person name="Batzer M.A."/>
            <person name="Gu W."/>
            <person name="Pollock D.D."/>
            <person name="Chen L."/>
            <person name="Cheng Z."/>
            <person name="Eichler E.E."/>
            <person name="Stapley J."/>
            <person name="Slate J."/>
            <person name="Ekblom R."/>
            <person name="Birkhead T."/>
            <person name="Burke T."/>
            <person name="Burt D."/>
            <person name="Scharff C."/>
            <person name="Adam I."/>
            <person name="Richard H."/>
            <person name="Sultan M."/>
            <person name="Soldatov A."/>
            <person name="Lehrach H."/>
            <person name="Edwards S.V."/>
            <person name="Yang S.P."/>
            <person name="Li X."/>
            <person name="Graves T."/>
            <person name="Fulton L."/>
            <person name="Nelson J."/>
            <person name="Chinwalla A."/>
            <person name="Hou S."/>
            <person name="Mardis E.R."/>
            <person name="Wilson R.K."/>
        </authorList>
    </citation>
    <scope>NUCLEOTIDE SEQUENCE [LARGE SCALE GENOMIC DNA]</scope>
</reference>
<feature type="compositionally biased region" description="Low complexity" evidence="17">
    <location>
        <begin position="132"/>
        <end position="177"/>
    </location>
</feature>
<dbReference type="FunFam" id="2.30.30.40:FF:000009">
    <property type="entry name" value="Breast cancer anti-estrogen resistance 1"/>
    <property type="match status" value="1"/>
</dbReference>
<dbReference type="Gene3D" id="2.30.30.40">
    <property type="entry name" value="SH3 Domains"/>
    <property type="match status" value="1"/>
</dbReference>
<evidence type="ECO:0000256" key="11">
    <source>
        <dbReference type="ARBA" id="ARBA00023036"/>
    </source>
</evidence>
<dbReference type="FunFam" id="1.20.120.830:FF:000001">
    <property type="entry name" value="BCAR1 scaffold protein, Cas family member"/>
    <property type="match status" value="1"/>
</dbReference>
<dbReference type="OMA" id="MTPHRPA"/>
<reference evidence="19" key="2">
    <citation type="submission" date="2025-08" db="UniProtKB">
        <authorList>
            <consortium name="Ensembl"/>
        </authorList>
    </citation>
    <scope>IDENTIFICATION</scope>
</reference>
<dbReference type="GO" id="GO:0010595">
    <property type="term" value="P:positive regulation of endothelial cell migration"/>
    <property type="evidence" value="ECO:0007669"/>
    <property type="project" value="Ensembl"/>
</dbReference>
<reference evidence="19" key="3">
    <citation type="submission" date="2025-09" db="UniProtKB">
        <authorList>
            <consortium name="Ensembl"/>
        </authorList>
    </citation>
    <scope>IDENTIFICATION</scope>
</reference>
<dbReference type="Pfam" id="PF12026">
    <property type="entry name" value="CAS_C"/>
    <property type="match status" value="1"/>
</dbReference>
<feature type="compositionally biased region" description="Gly residues" evidence="17">
    <location>
        <begin position="1"/>
        <end position="11"/>
    </location>
</feature>
<dbReference type="GeneTree" id="ENSGT00950000183008"/>
<dbReference type="InterPro" id="IPR001452">
    <property type="entry name" value="SH3_domain"/>
</dbReference>
<dbReference type="GO" id="GO:0001726">
    <property type="term" value="C:ruffle"/>
    <property type="evidence" value="ECO:0007669"/>
    <property type="project" value="Ensembl"/>
</dbReference>
<dbReference type="PRINTS" id="PR00452">
    <property type="entry name" value="SH3DOMAIN"/>
</dbReference>
<protein>
    <recommendedName>
        <fullName evidence="13">Breast cancer anti-estrogen resistance protein 1</fullName>
    </recommendedName>
    <alternativeName>
        <fullName evidence="14">CRK-associated substrate</fullName>
    </alternativeName>
    <alternativeName>
        <fullName evidence="15">p130cas</fullName>
    </alternativeName>
</protein>
<feature type="domain" description="SH3" evidence="18">
    <location>
        <begin position="327"/>
        <end position="389"/>
    </location>
</feature>
<keyword evidence="5 16" id="KW-0728">SH3 domain</keyword>
<feature type="region of interest" description="Disordered" evidence="17">
    <location>
        <begin position="394"/>
        <end position="496"/>
    </location>
</feature>
<keyword evidence="12" id="KW-0966">Cell projection</keyword>
<evidence type="ECO:0000256" key="15">
    <source>
        <dbReference type="ARBA" id="ARBA00081467"/>
    </source>
</evidence>
<dbReference type="GO" id="GO:0030424">
    <property type="term" value="C:axon"/>
    <property type="evidence" value="ECO:0007669"/>
    <property type="project" value="UniProtKB-SubCell"/>
</dbReference>
<keyword evidence="10" id="KW-0007">Acetylation</keyword>
<dbReference type="GO" id="GO:0048012">
    <property type="term" value="P:hepatocyte growth factor receptor signaling pathway"/>
    <property type="evidence" value="ECO:0007669"/>
    <property type="project" value="Ensembl"/>
</dbReference>
<feature type="compositionally biased region" description="Low complexity" evidence="17">
    <location>
        <begin position="311"/>
        <end position="321"/>
    </location>
</feature>
<feature type="region of interest" description="Disordered" evidence="17">
    <location>
        <begin position="769"/>
        <end position="798"/>
    </location>
</feature>
<dbReference type="PANTHER" id="PTHR10654:SF15">
    <property type="entry name" value="BREAST CANCER ANTI-ESTROGEN RESISTANCE PROTEIN 1"/>
    <property type="match status" value="1"/>
</dbReference>
<comment type="similarity">
    <text evidence="4">Belongs to the CAS family.</text>
</comment>
<dbReference type="Proteomes" id="UP000007754">
    <property type="component" value="Chromosome 11"/>
</dbReference>
<evidence type="ECO:0000256" key="13">
    <source>
        <dbReference type="ARBA" id="ARBA00072413"/>
    </source>
</evidence>
<dbReference type="GO" id="GO:0005886">
    <property type="term" value="C:plasma membrane"/>
    <property type="evidence" value="ECO:0007669"/>
    <property type="project" value="Ensembl"/>
</dbReference>
<dbReference type="GO" id="GO:0007155">
    <property type="term" value="P:cell adhesion"/>
    <property type="evidence" value="ECO:0007669"/>
    <property type="project" value="UniProtKB-KW"/>
</dbReference>
<dbReference type="GO" id="GO:0005737">
    <property type="term" value="C:cytoplasm"/>
    <property type="evidence" value="ECO:0007669"/>
    <property type="project" value="UniProtKB-SubCell"/>
</dbReference>
<dbReference type="CDD" id="cd11569">
    <property type="entry name" value="FAT-like_BCAR1_C"/>
    <property type="match status" value="1"/>
</dbReference>
<dbReference type="GO" id="GO:0007015">
    <property type="term" value="P:actin filament organization"/>
    <property type="evidence" value="ECO:0007669"/>
    <property type="project" value="Ensembl"/>
</dbReference>
<dbReference type="SMART" id="SM00326">
    <property type="entry name" value="SH3"/>
    <property type="match status" value="1"/>
</dbReference>
<keyword evidence="20" id="KW-1185">Reference proteome</keyword>
<dbReference type="SUPFAM" id="SSF50044">
    <property type="entry name" value="SH3-domain"/>
    <property type="match status" value="1"/>
</dbReference>
<feature type="compositionally biased region" description="Acidic residues" evidence="17">
    <location>
        <begin position="83"/>
        <end position="92"/>
    </location>
</feature>
<dbReference type="InParanoid" id="A0A674GRU0"/>
<evidence type="ECO:0000256" key="10">
    <source>
        <dbReference type="ARBA" id="ARBA00022990"/>
    </source>
</evidence>
<dbReference type="Pfam" id="PF08824">
    <property type="entry name" value="Serine_rich"/>
    <property type="match status" value="1"/>
</dbReference>
<evidence type="ECO:0000256" key="9">
    <source>
        <dbReference type="ARBA" id="ARBA00022949"/>
    </source>
</evidence>
<evidence type="ECO:0000313" key="19">
    <source>
        <dbReference type="Ensembl" id="ENSTGUP00000025130.1"/>
    </source>
</evidence>
<feature type="compositionally biased region" description="Low complexity" evidence="17">
    <location>
        <begin position="190"/>
        <end position="204"/>
    </location>
</feature>
<evidence type="ECO:0000256" key="17">
    <source>
        <dbReference type="SAM" id="MobiDB-lite"/>
    </source>
</evidence>
<evidence type="ECO:0000256" key="2">
    <source>
        <dbReference type="ARBA" id="ARBA00004489"/>
    </source>
</evidence>
<proteinExistence type="inferred from homology"/>
<accession>A0A674GRU0</accession>
<evidence type="ECO:0000256" key="7">
    <source>
        <dbReference type="ARBA" id="ARBA00022553"/>
    </source>
</evidence>
<dbReference type="FunFam" id="1.20.120.230:FF:000001">
    <property type="entry name" value="Breast cancer anti-estrogen resistance 1"/>
    <property type="match status" value="1"/>
</dbReference>
<dbReference type="Gene3D" id="1.20.120.230">
    <property type="entry name" value="Alpha-catenin/vinculin-like"/>
    <property type="match status" value="1"/>
</dbReference>
<keyword evidence="8" id="KW-0130">Cell adhesion</keyword>
<dbReference type="Ensembl" id="ENSTGUT00000023196.1">
    <property type="protein sequence ID" value="ENSTGUP00000025130.1"/>
    <property type="gene ID" value="ENSTGUG00000006436.2"/>
</dbReference>
<dbReference type="GO" id="GO:0048010">
    <property type="term" value="P:vascular endothelial growth factor receptor signaling pathway"/>
    <property type="evidence" value="ECO:0007669"/>
    <property type="project" value="Ensembl"/>
</dbReference>
<evidence type="ECO:0000256" key="1">
    <source>
        <dbReference type="ARBA" id="ARBA00004246"/>
    </source>
</evidence>
<feature type="compositionally biased region" description="Low complexity" evidence="17">
    <location>
        <begin position="396"/>
        <end position="408"/>
    </location>
</feature>
<dbReference type="InterPro" id="IPR036028">
    <property type="entry name" value="SH3-like_dom_sf"/>
</dbReference>
<evidence type="ECO:0000256" key="12">
    <source>
        <dbReference type="ARBA" id="ARBA00023273"/>
    </source>
</evidence>
<dbReference type="GO" id="GO:0007229">
    <property type="term" value="P:integrin-mediated signaling pathway"/>
    <property type="evidence" value="ECO:0007669"/>
    <property type="project" value="Ensembl"/>
</dbReference>